<proteinExistence type="predicted"/>
<dbReference type="InterPro" id="IPR036390">
    <property type="entry name" value="WH_DNA-bd_sf"/>
</dbReference>
<dbReference type="GO" id="GO:0003677">
    <property type="term" value="F:DNA binding"/>
    <property type="evidence" value="ECO:0007669"/>
    <property type="project" value="UniProtKB-KW"/>
</dbReference>
<dbReference type="InterPro" id="IPR036388">
    <property type="entry name" value="WH-like_DNA-bd_sf"/>
</dbReference>
<protein>
    <submittedName>
        <fullName evidence="5">DNA-binding transcriptional ArsR family regulator</fullName>
    </submittedName>
</protein>
<comment type="caution">
    <text evidence="5">The sequence shown here is derived from an EMBL/GenBank/DDBJ whole genome shotgun (WGS) entry which is preliminary data.</text>
</comment>
<dbReference type="CDD" id="cd00090">
    <property type="entry name" value="HTH_ARSR"/>
    <property type="match status" value="1"/>
</dbReference>
<reference evidence="5 6" key="1">
    <citation type="submission" date="2021-03" db="EMBL/GenBank/DDBJ databases">
        <title>Sequencing the genomes of 1000 actinobacteria strains.</title>
        <authorList>
            <person name="Klenk H.-P."/>
        </authorList>
    </citation>
    <scope>NUCLEOTIDE SEQUENCE [LARGE SCALE GENOMIC DNA]</scope>
    <source>
        <strain evidence="5 6">DSM 46713</strain>
    </source>
</reference>
<dbReference type="InterPro" id="IPR051011">
    <property type="entry name" value="Metal_resp_trans_reg"/>
</dbReference>
<dbReference type="EMBL" id="JAGIOP010000001">
    <property type="protein sequence ID" value="MBP2450772.1"/>
    <property type="molecule type" value="Genomic_DNA"/>
</dbReference>
<dbReference type="Pfam" id="PF01022">
    <property type="entry name" value="HTH_5"/>
    <property type="match status" value="1"/>
</dbReference>
<dbReference type="PANTHER" id="PTHR43132:SF6">
    <property type="entry name" value="HTH-TYPE TRANSCRIPTIONAL REPRESSOR CZRA"/>
    <property type="match status" value="1"/>
</dbReference>
<accession>A0ABS4ZMQ6</accession>
<dbReference type="PRINTS" id="PR00778">
    <property type="entry name" value="HTHARSR"/>
</dbReference>
<evidence type="ECO:0000256" key="3">
    <source>
        <dbReference type="ARBA" id="ARBA00023163"/>
    </source>
</evidence>
<dbReference type="NCBIfam" id="NF033788">
    <property type="entry name" value="HTH_metalloreg"/>
    <property type="match status" value="1"/>
</dbReference>
<evidence type="ECO:0000256" key="1">
    <source>
        <dbReference type="ARBA" id="ARBA00023015"/>
    </source>
</evidence>
<keyword evidence="3" id="KW-0804">Transcription</keyword>
<dbReference type="Proteomes" id="UP000694460">
    <property type="component" value="Unassembled WGS sequence"/>
</dbReference>
<dbReference type="PANTHER" id="PTHR43132">
    <property type="entry name" value="ARSENICAL RESISTANCE OPERON REPRESSOR ARSR-RELATED"/>
    <property type="match status" value="1"/>
</dbReference>
<keyword evidence="1" id="KW-0805">Transcription regulation</keyword>
<dbReference type="SUPFAM" id="SSF46785">
    <property type="entry name" value="Winged helix' DNA-binding domain"/>
    <property type="match status" value="1"/>
</dbReference>
<sequence>MPDPTPVDGELPPRLLQDTAAIFGLLSAPVRLHILWLLSGGEHDVGTLADKTGQSLATVSHHLSKLKLAGLVRAQRHGKRQVYVATDPRVLAVIREAIGGQADPDLPRHIRRVVN</sequence>
<dbReference type="SMART" id="SM00418">
    <property type="entry name" value="HTH_ARSR"/>
    <property type="match status" value="1"/>
</dbReference>
<keyword evidence="2 5" id="KW-0238">DNA-binding</keyword>
<dbReference type="InterPro" id="IPR001845">
    <property type="entry name" value="HTH_ArsR_DNA-bd_dom"/>
</dbReference>
<name>A0ABS4ZMQ6_9MYCO</name>
<evidence type="ECO:0000313" key="5">
    <source>
        <dbReference type="EMBL" id="MBP2450772.1"/>
    </source>
</evidence>
<evidence type="ECO:0000256" key="2">
    <source>
        <dbReference type="ARBA" id="ARBA00023125"/>
    </source>
</evidence>
<dbReference type="Gene3D" id="1.10.10.10">
    <property type="entry name" value="Winged helix-like DNA-binding domain superfamily/Winged helix DNA-binding domain"/>
    <property type="match status" value="1"/>
</dbReference>
<feature type="domain" description="HTH arsR-type" evidence="4">
    <location>
        <begin position="11"/>
        <end position="105"/>
    </location>
</feature>
<evidence type="ECO:0000259" key="4">
    <source>
        <dbReference type="PROSITE" id="PS50987"/>
    </source>
</evidence>
<dbReference type="InterPro" id="IPR011991">
    <property type="entry name" value="ArsR-like_HTH"/>
</dbReference>
<dbReference type="RefSeq" id="WP_209913591.1">
    <property type="nucleotide sequence ID" value="NZ_JAGIOP010000001.1"/>
</dbReference>
<keyword evidence="6" id="KW-1185">Reference proteome</keyword>
<evidence type="ECO:0000313" key="6">
    <source>
        <dbReference type="Proteomes" id="UP000694460"/>
    </source>
</evidence>
<gene>
    <name evidence="5" type="ORF">JOF57_000657</name>
</gene>
<dbReference type="PROSITE" id="PS50987">
    <property type="entry name" value="HTH_ARSR_2"/>
    <property type="match status" value="1"/>
</dbReference>
<organism evidence="5 6">
    <name type="scientific">Mycolicibacterium lutetiense</name>
    <dbReference type="NCBI Taxonomy" id="1641992"/>
    <lineage>
        <taxon>Bacteria</taxon>
        <taxon>Bacillati</taxon>
        <taxon>Actinomycetota</taxon>
        <taxon>Actinomycetes</taxon>
        <taxon>Mycobacteriales</taxon>
        <taxon>Mycobacteriaceae</taxon>
        <taxon>Mycolicibacterium</taxon>
    </lineage>
</organism>